<dbReference type="InterPro" id="IPR043128">
    <property type="entry name" value="Rev_trsase/Diguanyl_cyclase"/>
</dbReference>
<feature type="transmembrane region" description="Helical" evidence="1">
    <location>
        <begin position="104"/>
        <end position="122"/>
    </location>
</feature>
<dbReference type="Gene3D" id="3.20.20.450">
    <property type="entry name" value="EAL domain"/>
    <property type="match status" value="1"/>
</dbReference>
<dbReference type="AlphaFoldDB" id="A0A7Z8JXP6"/>
<dbReference type="OrthoDB" id="23692at2"/>
<feature type="non-terminal residue" evidence="4">
    <location>
        <position position="1"/>
    </location>
</feature>
<feature type="domain" description="EAL" evidence="2">
    <location>
        <begin position="416"/>
        <end position="676"/>
    </location>
</feature>
<gene>
    <name evidence="4" type="ORF">FA014_17465</name>
</gene>
<protein>
    <submittedName>
        <fullName evidence="4">EAL domain-containing protein</fullName>
    </submittedName>
</protein>
<dbReference type="EMBL" id="SZYE01000219">
    <property type="protein sequence ID" value="TKR22241.1"/>
    <property type="molecule type" value="Genomic_DNA"/>
</dbReference>
<feature type="domain" description="GGDEF" evidence="3">
    <location>
        <begin position="276"/>
        <end position="407"/>
    </location>
</feature>
<reference evidence="4 5" key="1">
    <citation type="submission" date="2019-05" db="EMBL/GenBank/DDBJ databases">
        <title>Genome sequence of Cellulomonas hominis strain CS1.</title>
        <authorList>
            <person name="Belmont J."/>
            <person name="Maclea K.S."/>
        </authorList>
    </citation>
    <scope>NUCLEOTIDE SEQUENCE [LARGE SCALE GENOMIC DNA]</scope>
    <source>
        <strain evidence="4 5">CS1</strain>
    </source>
</reference>
<dbReference type="SMART" id="SM00052">
    <property type="entry name" value="EAL"/>
    <property type="match status" value="1"/>
</dbReference>
<name>A0A7Z8JXP6_9CELL</name>
<dbReference type="Pfam" id="PF00990">
    <property type="entry name" value="GGDEF"/>
    <property type="match status" value="1"/>
</dbReference>
<comment type="caution">
    <text evidence="4">The sequence shown here is derived from an EMBL/GenBank/DDBJ whole genome shotgun (WGS) entry which is preliminary data.</text>
</comment>
<dbReference type="RefSeq" id="WP_154730904.1">
    <property type="nucleotide sequence ID" value="NZ_SZYE01000219.1"/>
</dbReference>
<keyword evidence="1" id="KW-1133">Transmembrane helix</keyword>
<proteinExistence type="predicted"/>
<accession>A0A7Z8JXP6</accession>
<feature type="transmembrane region" description="Helical" evidence="1">
    <location>
        <begin position="66"/>
        <end position="84"/>
    </location>
</feature>
<dbReference type="Pfam" id="PF00563">
    <property type="entry name" value="EAL"/>
    <property type="match status" value="1"/>
</dbReference>
<dbReference type="PROSITE" id="PS50883">
    <property type="entry name" value="EAL"/>
    <property type="match status" value="1"/>
</dbReference>
<evidence type="ECO:0000259" key="3">
    <source>
        <dbReference type="PROSITE" id="PS50887"/>
    </source>
</evidence>
<feature type="transmembrane region" description="Helical" evidence="1">
    <location>
        <begin position="35"/>
        <end position="54"/>
    </location>
</feature>
<dbReference type="InterPro" id="IPR029787">
    <property type="entry name" value="Nucleotide_cyclase"/>
</dbReference>
<keyword evidence="1" id="KW-0472">Membrane</keyword>
<dbReference type="Gene3D" id="3.30.70.270">
    <property type="match status" value="1"/>
</dbReference>
<dbReference type="SUPFAM" id="SSF141868">
    <property type="entry name" value="EAL domain-like"/>
    <property type="match status" value="1"/>
</dbReference>
<evidence type="ECO:0000313" key="5">
    <source>
        <dbReference type="Proteomes" id="UP000308121"/>
    </source>
</evidence>
<dbReference type="InterPro" id="IPR001633">
    <property type="entry name" value="EAL_dom"/>
</dbReference>
<evidence type="ECO:0000313" key="4">
    <source>
        <dbReference type="EMBL" id="TKR22241.1"/>
    </source>
</evidence>
<evidence type="ECO:0000256" key="1">
    <source>
        <dbReference type="SAM" id="Phobius"/>
    </source>
</evidence>
<feature type="transmembrane region" description="Helical" evidence="1">
    <location>
        <begin position="129"/>
        <end position="148"/>
    </location>
</feature>
<feature type="transmembrane region" description="Helical" evidence="1">
    <location>
        <begin position="154"/>
        <end position="173"/>
    </location>
</feature>
<dbReference type="InterPro" id="IPR050706">
    <property type="entry name" value="Cyclic-di-GMP_PDE-like"/>
</dbReference>
<dbReference type="CDD" id="cd01949">
    <property type="entry name" value="GGDEF"/>
    <property type="match status" value="1"/>
</dbReference>
<dbReference type="PANTHER" id="PTHR33121:SF70">
    <property type="entry name" value="SIGNALING PROTEIN YKOW"/>
    <property type="match status" value="1"/>
</dbReference>
<dbReference type="PANTHER" id="PTHR33121">
    <property type="entry name" value="CYCLIC DI-GMP PHOSPHODIESTERASE PDEF"/>
    <property type="match status" value="1"/>
</dbReference>
<dbReference type="InterPro" id="IPR035919">
    <property type="entry name" value="EAL_sf"/>
</dbReference>
<organism evidence="4 5">
    <name type="scientific">Cellulomonas hominis</name>
    <dbReference type="NCBI Taxonomy" id="156981"/>
    <lineage>
        <taxon>Bacteria</taxon>
        <taxon>Bacillati</taxon>
        <taxon>Actinomycetota</taxon>
        <taxon>Actinomycetes</taxon>
        <taxon>Micrococcales</taxon>
        <taxon>Cellulomonadaceae</taxon>
        <taxon>Cellulomonas</taxon>
    </lineage>
</organism>
<dbReference type="Proteomes" id="UP000308121">
    <property type="component" value="Unassembled WGS sequence"/>
</dbReference>
<dbReference type="CDD" id="cd01948">
    <property type="entry name" value="EAL"/>
    <property type="match status" value="1"/>
</dbReference>
<feature type="transmembrane region" description="Helical" evidence="1">
    <location>
        <begin position="193"/>
        <end position="212"/>
    </location>
</feature>
<dbReference type="PROSITE" id="PS50887">
    <property type="entry name" value="GGDEF"/>
    <property type="match status" value="1"/>
</dbReference>
<keyword evidence="1" id="KW-0812">Transmembrane</keyword>
<sequence length="691" mass="71404">DRTWRWAGAAAWSLAAGLVAEVAVAGAGGPGGAAFTVGAVLASAALYHGLVHWNRVRTELSDPGDWLNGVSAGAAVLALGDLVVRAEPGSAAWWALQPGLVRVAGLVVALGTTGTVLAIAGLRRDVRAWALAAGLAVVTGAELAALLAGPATAAPGPGVVAAWAGLVLLIAVLRVGHGRALPPREAASQDTTLGSLVVMGAGVGILVVSALVPGDRPASSVLAAVAAVGGGARVLRLVTELAQLATVRQEARTDSLTGVANRRALLEQLGAVASGPRGALLVIDLDRFKEVNDRFGHAVGDGVIRSAAARLAGAVGGRGVVARLGGDEFAVALPDADADTAVELARVVRRALTRAIGVEGRVVRLEASIGVATTAIGARGAAGLLRCADAAMYDAKQAGGGVRLYDRDSDARAREERRLVDELRRALDDDRHARHGRITVHLQPQVDLADGRVVAAEALVRWEHPERGVLAPAVFLALAEEHGLMGRLTRQVLDQATRAAAGWGSPDGRAVRVAVNLSTSCLDEPGLLEVVDGALARAGLPADRLVLEITETALMHDPVRAVEVTHRLAERGIGLSIDDYGTGYSSLAYLNDLPAEELKLDRSFTARALADPRTRAIVAGTVELAHHLGLRLVAEGVEDHDTEALLRGLGCDRAQGYLHARPMPVDAFAAWLVERRAARPEPAPLVLDGTA</sequence>
<dbReference type="NCBIfam" id="TIGR00254">
    <property type="entry name" value="GGDEF"/>
    <property type="match status" value="1"/>
</dbReference>
<dbReference type="GO" id="GO:0071111">
    <property type="term" value="F:cyclic-guanylate-specific phosphodiesterase activity"/>
    <property type="evidence" value="ECO:0007669"/>
    <property type="project" value="InterPro"/>
</dbReference>
<dbReference type="InterPro" id="IPR000160">
    <property type="entry name" value="GGDEF_dom"/>
</dbReference>
<dbReference type="SMART" id="SM00267">
    <property type="entry name" value="GGDEF"/>
    <property type="match status" value="1"/>
</dbReference>
<dbReference type="SUPFAM" id="SSF55073">
    <property type="entry name" value="Nucleotide cyclase"/>
    <property type="match status" value="1"/>
</dbReference>
<evidence type="ECO:0000259" key="2">
    <source>
        <dbReference type="PROSITE" id="PS50883"/>
    </source>
</evidence>